<feature type="transmembrane region" description="Helical" evidence="9">
    <location>
        <begin position="90"/>
        <end position="108"/>
    </location>
</feature>
<dbReference type="RefSeq" id="WP_015724995.1">
    <property type="nucleotide sequence ID" value="NC_014972.1"/>
</dbReference>
<keyword evidence="13" id="KW-1185">Reference proteome</keyword>
<dbReference type="InterPro" id="IPR000644">
    <property type="entry name" value="CBS_dom"/>
</dbReference>
<evidence type="ECO:0000313" key="12">
    <source>
        <dbReference type="EMBL" id="ADW18457.1"/>
    </source>
</evidence>
<feature type="transmembrane region" description="Helical" evidence="9">
    <location>
        <begin position="120"/>
        <end position="144"/>
    </location>
</feature>
<keyword evidence="6 8" id="KW-0472">Membrane</keyword>
<dbReference type="Pfam" id="PF01595">
    <property type="entry name" value="CNNM"/>
    <property type="match status" value="1"/>
</dbReference>
<keyword evidence="2 8" id="KW-0812">Transmembrane</keyword>
<evidence type="ECO:0000256" key="4">
    <source>
        <dbReference type="ARBA" id="ARBA00022989"/>
    </source>
</evidence>
<evidence type="ECO:0000256" key="8">
    <source>
        <dbReference type="PROSITE-ProRule" id="PRU01193"/>
    </source>
</evidence>
<name>A0A7U4DPV5_DESPD</name>
<evidence type="ECO:0000256" key="6">
    <source>
        <dbReference type="ARBA" id="ARBA00023136"/>
    </source>
</evidence>
<dbReference type="GO" id="GO:0005886">
    <property type="term" value="C:plasma membrane"/>
    <property type="evidence" value="ECO:0007669"/>
    <property type="project" value="TreeGrafter"/>
</dbReference>
<evidence type="ECO:0000256" key="7">
    <source>
        <dbReference type="PROSITE-ProRule" id="PRU00703"/>
    </source>
</evidence>
<dbReference type="SUPFAM" id="SSF54631">
    <property type="entry name" value="CBS-domain pair"/>
    <property type="match status" value="1"/>
</dbReference>
<keyword evidence="5 7" id="KW-0129">CBS domain</keyword>
<dbReference type="InterPro" id="IPR046342">
    <property type="entry name" value="CBS_dom_sf"/>
</dbReference>
<dbReference type="InterPro" id="IPR002550">
    <property type="entry name" value="CNNM"/>
</dbReference>
<dbReference type="KEGG" id="dpr:Despr_2314"/>
<dbReference type="Pfam" id="PF00571">
    <property type="entry name" value="CBS"/>
    <property type="match status" value="2"/>
</dbReference>
<evidence type="ECO:0000256" key="1">
    <source>
        <dbReference type="ARBA" id="ARBA00004141"/>
    </source>
</evidence>
<dbReference type="Proteomes" id="UP000006365">
    <property type="component" value="Chromosome"/>
</dbReference>
<feature type="domain" description="CBS" evidence="10">
    <location>
        <begin position="199"/>
        <end position="259"/>
    </location>
</feature>
<comment type="subcellular location">
    <subcellularLocation>
        <location evidence="1">Membrane</location>
        <topology evidence="1">Multi-pass membrane protein</topology>
    </subcellularLocation>
</comment>
<accession>A0A7U4DPV5</accession>
<dbReference type="AlphaFoldDB" id="A0A7U4DPV5"/>
<dbReference type="PROSITE" id="PS51371">
    <property type="entry name" value="CBS"/>
    <property type="match status" value="2"/>
</dbReference>
<organism evidence="12 13">
    <name type="scientific">Desulfobulbus propionicus (strain ATCC 33891 / DSM 2032 / VKM B-1956 / 1pr3)</name>
    <dbReference type="NCBI Taxonomy" id="577650"/>
    <lineage>
        <taxon>Bacteria</taxon>
        <taxon>Pseudomonadati</taxon>
        <taxon>Thermodesulfobacteriota</taxon>
        <taxon>Desulfobulbia</taxon>
        <taxon>Desulfobulbales</taxon>
        <taxon>Desulfobulbaceae</taxon>
        <taxon>Desulfobulbus</taxon>
    </lineage>
</organism>
<sequence length="344" mass="38184">MLVVFILAVGSALLVSTTCSLFEAILLSLSAPQVELLCETHPRQAERMRKFKENIEQPITAILTLNTLAHTIGASVAGAAAVALFGQNGLVWFSLAFTLAILLFTEILPKTIGVTFARQLGPYIVVPLHIMIVVLKPLIVLAQLMTRMVPNSHKPHLISAEELKTIASLSRKSGEIEADQEKVIANILQLGEKTVRQVMTPRTVMFSASHNLTIKEAGRMEGKWRMHSRVPVYDSEPDNVVGIVLSQDVLMAAAVGQDTLKLSQIMRPVHFVPETAPLDRIFVDFFERYQHLFVVVDEYGSVTGVISMEDILEEIIGREIVDESDKARNMRELAMIRKKKLHTA</sequence>
<dbReference type="PANTHER" id="PTHR22777">
    <property type="entry name" value="HEMOLYSIN-RELATED"/>
    <property type="match status" value="1"/>
</dbReference>
<dbReference type="PROSITE" id="PS51846">
    <property type="entry name" value="CNNM"/>
    <property type="match status" value="1"/>
</dbReference>
<proteinExistence type="predicted"/>
<evidence type="ECO:0000256" key="3">
    <source>
        <dbReference type="ARBA" id="ARBA00022737"/>
    </source>
</evidence>
<feature type="domain" description="CNNM transmembrane" evidence="11">
    <location>
        <begin position="1"/>
        <end position="180"/>
    </location>
</feature>
<evidence type="ECO:0000256" key="2">
    <source>
        <dbReference type="ARBA" id="ARBA00022692"/>
    </source>
</evidence>
<evidence type="ECO:0000256" key="9">
    <source>
        <dbReference type="SAM" id="Phobius"/>
    </source>
</evidence>
<keyword evidence="3" id="KW-0677">Repeat</keyword>
<evidence type="ECO:0000259" key="10">
    <source>
        <dbReference type="PROSITE" id="PS51371"/>
    </source>
</evidence>
<keyword evidence="4 8" id="KW-1133">Transmembrane helix</keyword>
<dbReference type="EMBL" id="CP002364">
    <property type="protein sequence ID" value="ADW18457.1"/>
    <property type="molecule type" value="Genomic_DNA"/>
</dbReference>
<feature type="domain" description="CBS" evidence="10">
    <location>
        <begin position="265"/>
        <end position="323"/>
    </location>
</feature>
<evidence type="ECO:0000259" key="11">
    <source>
        <dbReference type="PROSITE" id="PS51846"/>
    </source>
</evidence>
<feature type="transmembrane region" description="Helical" evidence="9">
    <location>
        <begin position="59"/>
        <end position="83"/>
    </location>
</feature>
<dbReference type="InterPro" id="IPR044751">
    <property type="entry name" value="Ion_transp-like_CBS"/>
</dbReference>
<protein>
    <submittedName>
        <fullName evidence="12">CBS domain containing protein</fullName>
    </submittedName>
</protein>
<evidence type="ECO:0000256" key="5">
    <source>
        <dbReference type="ARBA" id="ARBA00023122"/>
    </source>
</evidence>
<gene>
    <name evidence="12" type="ordered locus">Despr_2314</name>
</gene>
<dbReference type="Gene3D" id="3.10.580.10">
    <property type="entry name" value="CBS-domain"/>
    <property type="match status" value="1"/>
</dbReference>
<dbReference type="CDD" id="cd04590">
    <property type="entry name" value="CBS_pair_CorC_HlyC_assoc"/>
    <property type="match status" value="1"/>
</dbReference>
<dbReference type="PANTHER" id="PTHR22777:SF4">
    <property type="entry name" value="UPF0053 PROTEIN SLL1254"/>
    <property type="match status" value="1"/>
</dbReference>
<reference evidence="12 13" key="1">
    <citation type="journal article" date="2011" name="Stand. Genomic Sci.">
        <title>Complete genome sequence of Desulfobulbus propionicus type strain (1pr3).</title>
        <authorList>
            <person name="Pagani I."/>
            <person name="Lapidus A."/>
            <person name="Nolan M."/>
            <person name="Lucas S."/>
            <person name="Hammon N."/>
            <person name="Deshpande S."/>
            <person name="Cheng J.F."/>
            <person name="Chertkov O."/>
            <person name="Davenport K."/>
            <person name="Tapia R."/>
            <person name="Han C."/>
            <person name="Goodwin L."/>
            <person name="Pitluck S."/>
            <person name="Liolios K."/>
            <person name="Mavromatis K."/>
            <person name="Ivanova N."/>
            <person name="Mikhailova N."/>
            <person name="Pati A."/>
            <person name="Chen A."/>
            <person name="Palaniappan K."/>
            <person name="Land M."/>
            <person name="Hauser L."/>
            <person name="Chang Y.J."/>
            <person name="Jeffries C.D."/>
            <person name="Detter J.C."/>
            <person name="Brambilla E."/>
            <person name="Kannan K.P."/>
            <person name="Djao O.D."/>
            <person name="Rohde M."/>
            <person name="Pukall R."/>
            <person name="Spring S."/>
            <person name="Goker M."/>
            <person name="Sikorski J."/>
            <person name="Woyke T."/>
            <person name="Bristow J."/>
            <person name="Eisen J.A."/>
            <person name="Markowitz V."/>
            <person name="Hugenholtz P."/>
            <person name="Kyrpides N.C."/>
            <person name="Klenk H.P."/>
        </authorList>
    </citation>
    <scope>NUCLEOTIDE SEQUENCE [LARGE SCALE GENOMIC DNA]</scope>
    <source>
        <strain evidence="13">ATCC 33891 / DSM 2032 / 1pr3</strain>
    </source>
</reference>
<evidence type="ECO:0000313" key="13">
    <source>
        <dbReference type="Proteomes" id="UP000006365"/>
    </source>
</evidence>